<protein>
    <submittedName>
        <fullName evidence="3">SHOCT domain-containing protein</fullName>
    </submittedName>
</protein>
<sequence>MSGMVSLRGPTWVAAAGFVLIAVGLGFLVTGAPIVGIGFCVLAVGLAGAAVRNHDETSSTEPTPDDDSDDALSTLRERYARGELTDAQFEAKLERLVEVETLEDVSVTVERRESNAETDVELNRE</sequence>
<keyword evidence="2" id="KW-0472">Membrane</keyword>
<dbReference type="EMBL" id="CP048739">
    <property type="protein sequence ID" value="QIB74768.1"/>
    <property type="molecule type" value="Genomic_DNA"/>
</dbReference>
<dbReference type="Proteomes" id="UP000465846">
    <property type="component" value="Chromosome"/>
</dbReference>
<name>A0A6C0UP92_9EURY</name>
<proteinExistence type="predicted"/>
<evidence type="ECO:0000256" key="1">
    <source>
        <dbReference type="SAM" id="MobiDB-lite"/>
    </source>
</evidence>
<feature type="region of interest" description="Disordered" evidence="1">
    <location>
        <begin position="52"/>
        <end position="72"/>
    </location>
</feature>
<keyword evidence="2" id="KW-1133">Transmembrane helix</keyword>
<evidence type="ECO:0000313" key="3">
    <source>
        <dbReference type="EMBL" id="QIB74768.1"/>
    </source>
</evidence>
<dbReference type="Pfam" id="PF09851">
    <property type="entry name" value="SHOCT"/>
    <property type="match status" value="1"/>
</dbReference>
<dbReference type="InterPro" id="IPR018649">
    <property type="entry name" value="SHOCT"/>
</dbReference>
<organism evidence="3 4">
    <name type="scientific">Halogeometricum borinquense</name>
    <dbReference type="NCBI Taxonomy" id="60847"/>
    <lineage>
        <taxon>Archaea</taxon>
        <taxon>Methanobacteriati</taxon>
        <taxon>Methanobacteriota</taxon>
        <taxon>Stenosarchaea group</taxon>
        <taxon>Halobacteria</taxon>
        <taxon>Halobacteriales</taxon>
        <taxon>Haloferacaceae</taxon>
        <taxon>Halogeometricum</taxon>
    </lineage>
</organism>
<accession>A0A6C0UP92</accession>
<dbReference type="AlphaFoldDB" id="A0A6C0UP92"/>
<evidence type="ECO:0000313" key="4">
    <source>
        <dbReference type="Proteomes" id="UP000465846"/>
    </source>
</evidence>
<keyword evidence="2" id="KW-0812">Transmembrane</keyword>
<feature type="transmembrane region" description="Helical" evidence="2">
    <location>
        <begin position="12"/>
        <end position="28"/>
    </location>
</feature>
<evidence type="ECO:0000256" key="2">
    <source>
        <dbReference type="SAM" id="Phobius"/>
    </source>
</evidence>
<gene>
    <name evidence="3" type="ORF">G3I44_11030</name>
</gene>
<reference evidence="3 4" key="1">
    <citation type="submission" date="2020-02" db="EMBL/GenBank/DDBJ databases">
        <title>Whole genome sequence of Halogeometricum borinquense strain wsp4.</title>
        <authorList>
            <person name="Verma D.K."/>
            <person name="Gopal K."/>
            <person name="Prasad E.S."/>
        </authorList>
    </citation>
    <scope>NUCLEOTIDE SEQUENCE [LARGE SCALE GENOMIC DNA]</scope>
    <source>
        <strain evidence="4">wsp4</strain>
    </source>
</reference>